<evidence type="ECO:0000256" key="8">
    <source>
        <dbReference type="ARBA" id="ARBA00023136"/>
    </source>
</evidence>
<feature type="transmembrane region" description="Helical" evidence="10">
    <location>
        <begin position="903"/>
        <end position="928"/>
    </location>
</feature>
<dbReference type="InterPro" id="IPR027417">
    <property type="entry name" value="P-loop_NTPase"/>
</dbReference>
<protein>
    <recommendedName>
        <fullName evidence="15">Multidrug resistance protein</fullName>
    </recommendedName>
</protein>
<keyword evidence="9" id="KW-0325">Glycoprotein</keyword>
<evidence type="ECO:0000313" key="14">
    <source>
        <dbReference type="Proteomes" id="UP001227230"/>
    </source>
</evidence>
<feature type="transmembrane region" description="Helical" evidence="10">
    <location>
        <begin position="828"/>
        <end position="847"/>
    </location>
</feature>
<dbReference type="Pfam" id="PF00005">
    <property type="entry name" value="ABC_tran"/>
    <property type="match status" value="2"/>
</dbReference>
<dbReference type="CDD" id="cd03249">
    <property type="entry name" value="ABC_MTABC3_MDL1_MDL2"/>
    <property type="match status" value="1"/>
</dbReference>
<feature type="transmembrane region" description="Helical" evidence="10">
    <location>
        <begin position="20"/>
        <end position="40"/>
    </location>
</feature>
<dbReference type="CDD" id="cd18578">
    <property type="entry name" value="ABC_6TM_Pgp_ABCB1_D2_like"/>
    <property type="match status" value="1"/>
</dbReference>
<evidence type="ECO:0000259" key="12">
    <source>
        <dbReference type="PROSITE" id="PS50929"/>
    </source>
</evidence>
<dbReference type="CDD" id="cd18577">
    <property type="entry name" value="ABC_6TM_Pgp_ABCB1_D1_like"/>
    <property type="match status" value="1"/>
</dbReference>
<keyword evidence="8 10" id="KW-0472">Membrane</keyword>
<comment type="similarity">
    <text evidence="1">Belongs to the ABC transporter superfamily. ABCB family. Multidrug resistance exporter (TC 3.A.1.201) subfamily.</text>
</comment>
<dbReference type="Proteomes" id="UP001227230">
    <property type="component" value="Chromosome 19"/>
</dbReference>
<dbReference type="Gene3D" id="3.40.50.300">
    <property type="entry name" value="P-loop containing nucleotide triphosphate hydrolases"/>
    <property type="match status" value="2"/>
</dbReference>
<reference evidence="13 14" key="1">
    <citation type="journal article" date="2023" name="Hortic Res">
        <title>The complete reference genome for grapevine (Vitis vinifera L.) genetics and breeding.</title>
        <authorList>
            <person name="Shi X."/>
            <person name="Cao S."/>
            <person name="Wang X."/>
            <person name="Huang S."/>
            <person name="Wang Y."/>
            <person name="Liu Z."/>
            <person name="Liu W."/>
            <person name="Leng X."/>
            <person name="Peng Y."/>
            <person name="Wang N."/>
            <person name="Wang Y."/>
            <person name="Ma Z."/>
            <person name="Xu X."/>
            <person name="Zhang F."/>
            <person name="Xue H."/>
            <person name="Zhong H."/>
            <person name="Wang Y."/>
            <person name="Zhang K."/>
            <person name="Velt A."/>
            <person name="Avia K."/>
            <person name="Holtgrawe D."/>
            <person name="Grimplet J."/>
            <person name="Matus J.T."/>
            <person name="Ware D."/>
            <person name="Wu X."/>
            <person name="Wang H."/>
            <person name="Liu C."/>
            <person name="Fang Y."/>
            <person name="Rustenholz C."/>
            <person name="Cheng Z."/>
            <person name="Xiao H."/>
            <person name="Zhou Y."/>
        </authorList>
    </citation>
    <scope>NUCLEOTIDE SEQUENCE [LARGE SCALE GENOMIC DNA]</scope>
    <source>
        <strain evidence="14">cv. Pinot noir / PN40024</strain>
        <tissue evidence="13">Leaf</tissue>
    </source>
</reference>
<feature type="transmembrane region" description="Helical" evidence="10">
    <location>
        <begin position="66"/>
        <end position="85"/>
    </location>
</feature>
<dbReference type="EMBL" id="CP126666">
    <property type="protein sequence ID" value="WKA12398.1"/>
    <property type="molecule type" value="Genomic_DNA"/>
</dbReference>
<feature type="domain" description="ABC transmembrane type-1" evidence="12">
    <location>
        <begin position="20"/>
        <end position="309"/>
    </location>
</feature>
<evidence type="ECO:0000313" key="13">
    <source>
        <dbReference type="EMBL" id="WKA12398.1"/>
    </source>
</evidence>
<evidence type="ECO:0000256" key="9">
    <source>
        <dbReference type="ARBA" id="ARBA00023180"/>
    </source>
</evidence>
<keyword evidence="6" id="KW-0067">ATP-binding</keyword>
<keyword evidence="7 10" id="KW-1133">Transmembrane helix</keyword>
<dbReference type="SUPFAM" id="SSF90123">
    <property type="entry name" value="ABC transporter transmembrane region"/>
    <property type="match status" value="2"/>
</dbReference>
<dbReference type="Pfam" id="PF00664">
    <property type="entry name" value="ABC_membrane"/>
    <property type="match status" value="2"/>
</dbReference>
<dbReference type="InterPro" id="IPR003593">
    <property type="entry name" value="AAA+_ATPase"/>
</dbReference>
<feature type="transmembrane region" description="Helical" evidence="10">
    <location>
        <begin position="802"/>
        <end position="822"/>
    </location>
</feature>
<feature type="transmembrane region" description="Helical" evidence="10">
    <location>
        <begin position="246"/>
        <end position="268"/>
    </location>
</feature>
<gene>
    <name evidence="13" type="ORF">VitviT2T_029783</name>
</gene>
<evidence type="ECO:0000256" key="7">
    <source>
        <dbReference type="ARBA" id="ARBA00022989"/>
    </source>
</evidence>
<dbReference type="InterPro" id="IPR036640">
    <property type="entry name" value="ABC1_TM_sf"/>
</dbReference>
<feature type="transmembrane region" description="Helical" evidence="10">
    <location>
        <begin position="146"/>
        <end position="165"/>
    </location>
</feature>
<accession>A0ABY9DXC0</accession>
<feature type="transmembrane region" description="Helical" evidence="10">
    <location>
        <begin position="171"/>
        <end position="190"/>
    </location>
</feature>
<organism evidence="13 14">
    <name type="scientific">Vitis vinifera</name>
    <name type="common">Grape</name>
    <dbReference type="NCBI Taxonomy" id="29760"/>
    <lineage>
        <taxon>Eukaryota</taxon>
        <taxon>Viridiplantae</taxon>
        <taxon>Streptophyta</taxon>
        <taxon>Embryophyta</taxon>
        <taxon>Tracheophyta</taxon>
        <taxon>Spermatophyta</taxon>
        <taxon>Magnoliopsida</taxon>
        <taxon>eudicotyledons</taxon>
        <taxon>Gunneridae</taxon>
        <taxon>Pentapetalae</taxon>
        <taxon>rosids</taxon>
        <taxon>Vitales</taxon>
        <taxon>Vitaceae</taxon>
        <taxon>Viteae</taxon>
        <taxon>Vitis</taxon>
    </lineage>
</organism>
<evidence type="ECO:0000256" key="1">
    <source>
        <dbReference type="ARBA" id="ARBA00007577"/>
    </source>
</evidence>
<evidence type="ECO:0008006" key="15">
    <source>
        <dbReference type="Google" id="ProtNLM"/>
    </source>
</evidence>
<feature type="domain" description="ABC transporter" evidence="11">
    <location>
        <begin position="344"/>
        <end position="580"/>
    </location>
</feature>
<sequence>MGRKNSMFQYADGVDKWLMLLGTLGCIGDGLQSALSMFILSDIINDYGKSNSSITIHIVDKYALKLLYVAVGVGISAFIEGICWTRTAERQTSRMRIKYLKSVLRQEVGFFDSQGADSSITYQVVSTLSSDANSIQAVIGEKIPDCLAYTAAFIFCLLFAFILSWRLALASLPFTVMFIIPGLGFGKLMMDLGMKMIESYGVAGGIAEQAISSIRTVYSFVGEHQTLVKFSQALQKTMELGIKQGFAKGLMMSSMGIIYVSWAFQAWIGTYLVTKKGESGGPLFVAGFNVLMGGLYVLSALPNLTSISEATAAATRIFEMIDRVPALDSEDRKGKALAYVRGEIEFKDIHFSYPSRPDSPILQGFDLRVRAGKTVGLVGGSGSGKSTVISLLERFYDPTKGEILLDGYKVNRLNLKWLRSQMGLVNQEPVLFATSIKENILFGKEGASMELVVSAATAANAHDFITKLPDGYETQVGQFGVQLSGGQRQRIAIARALIRDPKILLLDEATSALDTESERIVQDALDQALVGKTTIVVAHRLSTIRMASMIVVLQNGRVVEKGSHDELMQMNGRQGGEYFRMVQLQQKAMQSEEDSFCSDYQSDVKYQHRMYTAPSPISVRSSTPSTPALHAFSPAYSISAPFSIQFDPSEESYEEDSEKSTYRPPSQWRLLKMNAPEWKSALLGCLGAIGSAAVQPINAYCVGTLISVYFNTDESSMKSESRFYSYLFLGLCVYNFIMNVLQHYNFAVMGERFTKRVREKLLEKLMTFEIGWFDQEENNSAAVCARLATEASMVRTLVGERMSLLVQAVFATSFAYGLGLVLTWRLTLVMIAVQPLVIGSFYSRTVLAKSMSSKARKAQKEGSQLASEATVNHRTITAFSSQRRILGLFKDSLKGPRKENVKLSWFSGFGLFMAQFLTTASMALAFWYGGRLMTQGLITPKRLFQAFLILTFTAKIIADAGSMTSDLSKGSNAIRSVFAILDRKSEIDPENSWGIDPEKTTVKGRIELKNVFFAYPARPNQLILKGLSLKIEAGRTVALVGQSGSGKSTIIGLIERFYDPLRGSIHIDELDIKNHNLRILRSNIALVSQEPTLFAATIRENIAYGKENATESEIRKAAVLANAHEFIRYIQSFWLEISSNNKEPN</sequence>
<keyword evidence="3 10" id="KW-0812">Transmembrane</keyword>
<evidence type="ECO:0000256" key="4">
    <source>
        <dbReference type="ARBA" id="ARBA00022737"/>
    </source>
</evidence>
<feature type="transmembrane region" description="Helical" evidence="10">
    <location>
        <begin position="723"/>
        <end position="741"/>
    </location>
</feature>
<dbReference type="PANTHER" id="PTHR45136:SF2">
    <property type="entry name" value="ABC TRANSPORTER DOMAIN-CONTAINING PROTEIN"/>
    <property type="match status" value="1"/>
</dbReference>
<evidence type="ECO:0000256" key="10">
    <source>
        <dbReference type="SAM" id="Phobius"/>
    </source>
</evidence>
<keyword evidence="4" id="KW-0677">Repeat</keyword>
<proteinExistence type="inferred from homology"/>
<keyword evidence="2" id="KW-0813">Transport</keyword>
<dbReference type="SMART" id="SM00382">
    <property type="entry name" value="AAA"/>
    <property type="match status" value="2"/>
</dbReference>
<evidence type="ECO:0000256" key="2">
    <source>
        <dbReference type="ARBA" id="ARBA00022448"/>
    </source>
</evidence>
<evidence type="ECO:0000256" key="5">
    <source>
        <dbReference type="ARBA" id="ARBA00022741"/>
    </source>
</evidence>
<dbReference type="PROSITE" id="PS50929">
    <property type="entry name" value="ABC_TM1F"/>
    <property type="match status" value="2"/>
</dbReference>
<keyword evidence="14" id="KW-1185">Reference proteome</keyword>
<dbReference type="Gene3D" id="1.20.1560.10">
    <property type="entry name" value="ABC transporter type 1, transmembrane domain"/>
    <property type="match status" value="1"/>
</dbReference>
<name>A0ABY9DXC0_VITVI</name>
<dbReference type="SUPFAM" id="SSF52540">
    <property type="entry name" value="P-loop containing nucleoside triphosphate hydrolases"/>
    <property type="match status" value="2"/>
</dbReference>
<evidence type="ECO:0000256" key="3">
    <source>
        <dbReference type="ARBA" id="ARBA00022692"/>
    </source>
</evidence>
<dbReference type="InterPro" id="IPR003439">
    <property type="entry name" value="ABC_transporter-like_ATP-bd"/>
</dbReference>
<dbReference type="InterPro" id="IPR017871">
    <property type="entry name" value="ABC_transporter-like_CS"/>
</dbReference>
<feature type="transmembrane region" description="Helical" evidence="10">
    <location>
        <begin position="681"/>
        <end position="711"/>
    </location>
</feature>
<evidence type="ECO:0000256" key="6">
    <source>
        <dbReference type="ARBA" id="ARBA00022840"/>
    </source>
</evidence>
<dbReference type="PANTHER" id="PTHR45136">
    <property type="entry name" value="ABC TRANSPORTER DOMAIN-CONTAINING PROTEIN"/>
    <property type="match status" value="1"/>
</dbReference>
<evidence type="ECO:0000259" key="11">
    <source>
        <dbReference type="PROSITE" id="PS50893"/>
    </source>
</evidence>
<feature type="transmembrane region" description="Helical" evidence="10">
    <location>
        <begin position="280"/>
        <end position="298"/>
    </location>
</feature>
<dbReference type="PROSITE" id="PS00211">
    <property type="entry name" value="ABC_TRANSPORTER_1"/>
    <property type="match status" value="1"/>
</dbReference>
<dbReference type="InterPro" id="IPR011527">
    <property type="entry name" value="ABC1_TM_dom"/>
</dbReference>
<dbReference type="PROSITE" id="PS50893">
    <property type="entry name" value="ABC_TRANSPORTER_2"/>
    <property type="match status" value="1"/>
</dbReference>
<keyword evidence="5" id="KW-0547">Nucleotide-binding</keyword>
<feature type="domain" description="ABC transmembrane type-1" evidence="12">
    <location>
        <begin position="682"/>
        <end position="969"/>
    </location>
</feature>